<evidence type="ECO:0000313" key="3">
    <source>
        <dbReference type="Proteomes" id="UP001046870"/>
    </source>
</evidence>
<dbReference type="GO" id="GO:0005525">
    <property type="term" value="F:GTP binding"/>
    <property type="evidence" value="ECO:0007669"/>
    <property type="project" value="InterPro"/>
</dbReference>
<dbReference type="Pfam" id="PF01926">
    <property type="entry name" value="MMR_HSR1"/>
    <property type="match status" value="1"/>
</dbReference>
<dbReference type="InterPro" id="IPR027417">
    <property type="entry name" value="P-loop_NTPase"/>
</dbReference>
<dbReference type="AlphaFoldDB" id="A0A9D3PQ25"/>
<dbReference type="GO" id="GO:0016887">
    <property type="term" value="F:ATP hydrolysis activity"/>
    <property type="evidence" value="ECO:0007669"/>
    <property type="project" value="TreeGrafter"/>
</dbReference>
<keyword evidence="3" id="KW-1185">Reference proteome</keyword>
<dbReference type="PANTHER" id="PTHR23305">
    <property type="entry name" value="OBG GTPASE FAMILY"/>
    <property type="match status" value="1"/>
</dbReference>
<proteinExistence type="predicted"/>
<evidence type="ECO:0000313" key="2">
    <source>
        <dbReference type="EMBL" id="KAG7464031.1"/>
    </source>
</evidence>
<dbReference type="SUPFAM" id="SSF52540">
    <property type="entry name" value="P-loop containing nucleoside triphosphate hydrolases"/>
    <property type="match status" value="1"/>
</dbReference>
<organism evidence="2 3">
    <name type="scientific">Megalops atlanticus</name>
    <name type="common">Tarpon</name>
    <name type="synonym">Clupea gigantea</name>
    <dbReference type="NCBI Taxonomy" id="7932"/>
    <lineage>
        <taxon>Eukaryota</taxon>
        <taxon>Metazoa</taxon>
        <taxon>Chordata</taxon>
        <taxon>Craniata</taxon>
        <taxon>Vertebrata</taxon>
        <taxon>Euteleostomi</taxon>
        <taxon>Actinopterygii</taxon>
        <taxon>Neopterygii</taxon>
        <taxon>Teleostei</taxon>
        <taxon>Elopiformes</taxon>
        <taxon>Megalopidae</taxon>
        <taxon>Megalops</taxon>
    </lineage>
</organism>
<dbReference type="EMBL" id="JAFDVH010000015">
    <property type="protein sequence ID" value="KAG7464031.1"/>
    <property type="molecule type" value="Genomic_DNA"/>
</dbReference>
<comment type="caution">
    <text evidence="2">The sequence shown here is derived from an EMBL/GenBank/DDBJ whole genome shotgun (WGS) entry which is preliminary data.</text>
</comment>
<dbReference type="PANTHER" id="PTHR23305:SF11">
    <property type="entry name" value="OBG-LIKE ATPASE 1"/>
    <property type="match status" value="1"/>
</dbReference>
<feature type="domain" description="G" evidence="1">
    <location>
        <begin position="10"/>
        <end position="73"/>
    </location>
</feature>
<sequence>MFSLSFITKKSRFFNALTKSQATAENFPFWTIDPNESRHPVPDERCDFLCQFLRPASKVPAFVNVVDIVGPVKGVHMQDRASGRCFCPTLVPVMASSL</sequence>
<dbReference type="InterPro" id="IPR006073">
    <property type="entry name" value="GTP-bd"/>
</dbReference>
<dbReference type="OrthoDB" id="8849676at2759"/>
<accession>A0A9D3PQ25</accession>
<name>A0A9D3PQ25_MEGAT</name>
<dbReference type="GO" id="GO:0005737">
    <property type="term" value="C:cytoplasm"/>
    <property type="evidence" value="ECO:0007669"/>
    <property type="project" value="TreeGrafter"/>
</dbReference>
<reference evidence="2" key="1">
    <citation type="submission" date="2021-01" db="EMBL/GenBank/DDBJ databases">
        <authorList>
            <person name="Zahm M."/>
            <person name="Roques C."/>
            <person name="Cabau C."/>
            <person name="Klopp C."/>
            <person name="Donnadieu C."/>
            <person name="Jouanno E."/>
            <person name="Lampietro C."/>
            <person name="Louis A."/>
            <person name="Herpin A."/>
            <person name="Echchiki A."/>
            <person name="Berthelot C."/>
            <person name="Parey E."/>
            <person name="Roest-Crollius H."/>
            <person name="Braasch I."/>
            <person name="Postlethwait J."/>
            <person name="Bobe J."/>
            <person name="Montfort J."/>
            <person name="Bouchez O."/>
            <person name="Begum T."/>
            <person name="Mejri S."/>
            <person name="Adams A."/>
            <person name="Chen W.-J."/>
            <person name="Guiguen Y."/>
        </authorList>
    </citation>
    <scope>NUCLEOTIDE SEQUENCE</scope>
    <source>
        <strain evidence="2">YG-15Mar2019-1</strain>
        <tissue evidence="2">Brain</tissue>
    </source>
</reference>
<dbReference type="Proteomes" id="UP001046870">
    <property type="component" value="Chromosome 15"/>
</dbReference>
<protein>
    <recommendedName>
        <fullName evidence="1">G domain-containing protein</fullName>
    </recommendedName>
</protein>
<dbReference type="Gene3D" id="3.40.50.300">
    <property type="entry name" value="P-loop containing nucleotide triphosphate hydrolases"/>
    <property type="match status" value="1"/>
</dbReference>
<gene>
    <name evidence="2" type="ORF">MATL_G00182930</name>
</gene>
<evidence type="ECO:0000259" key="1">
    <source>
        <dbReference type="Pfam" id="PF01926"/>
    </source>
</evidence>